<evidence type="ECO:0000256" key="4">
    <source>
        <dbReference type="ARBA" id="ARBA00023002"/>
    </source>
</evidence>
<dbReference type="SUPFAM" id="SSF63380">
    <property type="entry name" value="Riboflavin synthase domain-like"/>
    <property type="match status" value="1"/>
</dbReference>
<protein>
    <recommendedName>
        <fullName evidence="6">Methionine synthase reductase</fullName>
        <ecNumber evidence="5">1.16.1.8</ecNumber>
    </recommendedName>
</protein>
<dbReference type="PANTHER" id="PTHR19384:SF84">
    <property type="entry name" value="METHIONINE SYNTHASE REDUCTASE"/>
    <property type="match status" value="1"/>
</dbReference>
<dbReference type="InterPro" id="IPR023173">
    <property type="entry name" value="NADPH_Cyt_P450_Rdtase_alpha"/>
</dbReference>
<evidence type="ECO:0000313" key="9">
    <source>
        <dbReference type="RefSeq" id="XP_034116902.1"/>
    </source>
</evidence>
<dbReference type="Gene3D" id="1.20.990.10">
    <property type="entry name" value="NADPH-cytochrome p450 Reductase, Chain A, domain 3"/>
    <property type="match status" value="1"/>
</dbReference>
<dbReference type="GO" id="GO:0005829">
    <property type="term" value="C:cytosol"/>
    <property type="evidence" value="ECO:0007669"/>
    <property type="project" value="TreeGrafter"/>
</dbReference>
<dbReference type="RefSeq" id="XP_034116902.1">
    <property type="nucleotide sequence ID" value="XM_034261011.2"/>
</dbReference>
<keyword evidence="4" id="KW-0560">Oxidoreductase</keyword>
<evidence type="ECO:0000256" key="6">
    <source>
        <dbReference type="ARBA" id="ARBA00040659"/>
    </source>
</evidence>
<keyword evidence="2" id="KW-0285">Flavoprotein</keyword>
<evidence type="ECO:0000256" key="3">
    <source>
        <dbReference type="ARBA" id="ARBA00022827"/>
    </source>
</evidence>
<dbReference type="Pfam" id="PF00175">
    <property type="entry name" value="NAD_binding_1"/>
    <property type="match status" value="1"/>
</dbReference>
<dbReference type="InterPro" id="IPR017927">
    <property type="entry name" value="FAD-bd_FR_type"/>
</dbReference>
<dbReference type="Pfam" id="PF00667">
    <property type="entry name" value="FAD_binding_1"/>
    <property type="match status" value="1"/>
</dbReference>
<dbReference type="AlphaFoldDB" id="A0A6P8ZES3"/>
<feature type="domain" description="FAD-binding FR-type" evidence="7">
    <location>
        <begin position="64"/>
        <end position="309"/>
    </location>
</feature>
<dbReference type="InterPro" id="IPR001433">
    <property type="entry name" value="OxRdtase_FAD/NAD-bd"/>
</dbReference>
<comment type="cofactor">
    <cofactor evidence="1">
        <name>FAD</name>
        <dbReference type="ChEBI" id="CHEBI:57692"/>
    </cofactor>
</comment>
<organism evidence="8 9">
    <name type="scientific">Drosophila albomicans</name>
    <name type="common">Fruit fly</name>
    <dbReference type="NCBI Taxonomy" id="7291"/>
    <lineage>
        <taxon>Eukaryota</taxon>
        <taxon>Metazoa</taxon>
        <taxon>Ecdysozoa</taxon>
        <taxon>Arthropoda</taxon>
        <taxon>Hexapoda</taxon>
        <taxon>Insecta</taxon>
        <taxon>Pterygota</taxon>
        <taxon>Neoptera</taxon>
        <taxon>Endopterygota</taxon>
        <taxon>Diptera</taxon>
        <taxon>Brachycera</taxon>
        <taxon>Muscomorpha</taxon>
        <taxon>Ephydroidea</taxon>
        <taxon>Drosophilidae</taxon>
        <taxon>Drosophila</taxon>
    </lineage>
</organism>
<dbReference type="InterPro" id="IPR017938">
    <property type="entry name" value="Riboflavin_synthase-like_b-brl"/>
</dbReference>
<sequence length="466" mass="52000">MGDTDQLDNPIVLDIAAYTLTEYVAAKTLESNLEVVFTDAKQSKPCAQPDYDEKLKFPFVRDNYKPTAVHIIDAQELVSADAATETKRVVELTLDLTPLAELNYDPGDTLAVLPCNNSNVVAKLLQRLNLTEQADITCYVRLVPNCTKKTAKVPVYVPTSATPREIFTFYLNLHGVPQKQFLSALANCTSDVKERAFLNSLSAKQGVAHYQSLILERGLCLMQLLDICGSCMPTLALLVEHLPRLLPRPYSIANSPLEYTKQLRIIYSILDKKPGVTTSMLDVKLSLVKEQQVANLFVYPRTQNSFRFTAAELPGNQILIAVGTALAPFLGFLAHKELSESKSTGQTWLYVGAKTPQAVLKQQQLSHWEATSVLQRLRVCYSRTSTGDEPKYVQDLLEKDAAELVDLLQQPSTVMYICADGAKISKSIEETVRGCLQRVLQLDERAALEKIKELRSLGKYREDIWL</sequence>
<dbReference type="InterPro" id="IPR039261">
    <property type="entry name" value="FNR_nucleotide-bd"/>
</dbReference>
<dbReference type="FunFam" id="1.20.990.10:FF:000007">
    <property type="entry name" value="Methionine synthase reductase"/>
    <property type="match status" value="1"/>
</dbReference>
<dbReference type="GO" id="GO:0010181">
    <property type="term" value="F:FMN binding"/>
    <property type="evidence" value="ECO:0007669"/>
    <property type="project" value="TreeGrafter"/>
</dbReference>
<evidence type="ECO:0000256" key="2">
    <source>
        <dbReference type="ARBA" id="ARBA00022630"/>
    </source>
</evidence>
<dbReference type="SUPFAM" id="SSF52343">
    <property type="entry name" value="Ferredoxin reductase-like, C-terminal NADP-linked domain"/>
    <property type="match status" value="1"/>
</dbReference>
<dbReference type="Proteomes" id="UP000515160">
    <property type="component" value="Chromosome 2R"/>
</dbReference>
<dbReference type="GO" id="GO:0050667">
    <property type="term" value="P:homocysteine metabolic process"/>
    <property type="evidence" value="ECO:0007669"/>
    <property type="project" value="TreeGrafter"/>
</dbReference>
<evidence type="ECO:0000256" key="1">
    <source>
        <dbReference type="ARBA" id="ARBA00001974"/>
    </source>
</evidence>
<dbReference type="OrthoDB" id="1856718at2759"/>
<evidence type="ECO:0000256" key="5">
    <source>
        <dbReference type="ARBA" id="ARBA00039088"/>
    </source>
</evidence>
<dbReference type="GO" id="GO:0050660">
    <property type="term" value="F:flavin adenine dinucleotide binding"/>
    <property type="evidence" value="ECO:0007669"/>
    <property type="project" value="TreeGrafter"/>
</dbReference>
<dbReference type="PANTHER" id="PTHR19384">
    <property type="entry name" value="NITRIC OXIDE SYNTHASE-RELATED"/>
    <property type="match status" value="1"/>
</dbReference>
<keyword evidence="3" id="KW-0274">FAD</keyword>
<gene>
    <name evidence="9" type="primary">LOC117576337</name>
</gene>
<dbReference type="InterPro" id="IPR001709">
    <property type="entry name" value="Flavoprot_Pyr_Nucl_cyt_Rdtase"/>
</dbReference>
<dbReference type="EC" id="1.16.1.8" evidence="5"/>
<accession>A0A6P8ZES3</accession>
<dbReference type="GO" id="GO:0009086">
    <property type="term" value="P:methionine biosynthetic process"/>
    <property type="evidence" value="ECO:0007669"/>
    <property type="project" value="TreeGrafter"/>
</dbReference>
<name>A0A6P8ZES3_DROAB</name>
<proteinExistence type="predicted"/>
<dbReference type="GeneID" id="117576337"/>
<keyword evidence="8" id="KW-1185">Reference proteome</keyword>
<dbReference type="PROSITE" id="PS51384">
    <property type="entry name" value="FAD_FR"/>
    <property type="match status" value="1"/>
</dbReference>
<dbReference type="InterPro" id="IPR003097">
    <property type="entry name" value="CysJ-like_FAD-binding"/>
</dbReference>
<dbReference type="Gene3D" id="3.40.50.80">
    <property type="entry name" value="Nucleotide-binding domain of ferredoxin-NADP reductase (FNR) module"/>
    <property type="match status" value="1"/>
</dbReference>
<dbReference type="GO" id="GO:0030586">
    <property type="term" value="F:[methionine synthase] reductase (NADPH) activity"/>
    <property type="evidence" value="ECO:0007669"/>
    <property type="project" value="UniProtKB-EC"/>
</dbReference>
<evidence type="ECO:0000259" key="7">
    <source>
        <dbReference type="PROSITE" id="PS51384"/>
    </source>
</evidence>
<evidence type="ECO:0000313" key="8">
    <source>
        <dbReference type="Proteomes" id="UP000515160"/>
    </source>
</evidence>
<dbReference type="PRINTS" id="PR00371">
    <property type="entry name" value="FPNCR"/>
</dbReference>
<dbReference type="Gene3D" id="2.40.30.10">
    <property type="entry name" value="Translation factors"/>
    <property type="match status" value="1"/>
</dbReference>
<reference evidence="9" key="1">
    <citation type="submission" date="2025-08" db="UniProtKB">
        <authorList>
            <consortium name="RefSeq"/>
        </authorList>
    </citation>
    <scope>IDENTIFICATION</scope>
    <source>
        <strain evidence="9">15112-1751.03</strain>
        <tissue evidence="9">Whole Adult</tissue>
    </source>
</reference>